<feature type="region of interest" description="Disordered" evidence="1">
    <location>
        <begin position="253"/>
        <end position="283"/>
    </location>
</feature>
<feature type="compositionally biased region" description="Polar residues" evidence="1">
    <location>
        <begin position="401"/>
        <end position="412"/>
    </location>
</feature>
<proteinExistence type="predicted"/>
<reference evidence="2" key="1">
    <citation type="submission" date="2023-06" db="EMBL/GenBank/DDBJ databases">
        <title>Genome-scale phylogeny and comparative genomics of the fungal order Sordariales.</title>
        <authorList>
            <consortium name="Lawrence Berkeley National Laboratory"/>
            <person name="Hensen N."/>
            <person name="Bonometti L."/>
            <person name="Westerberg I."/>
            <person name="Brannstrom I.O."/>
            <person name="Guillou S."/>
            <person name="Cros-Aarteil S."/>
            <person name="Calhoun S."/>
            <person name="Haridas S."/>
            <person name="Kuo A."/>
            <person name="Mondo S."/>
            <person name="Pangilinan J."/>
            <person name="Riley R."/>
            <person name="Labutti K."/>
            <person name="Andreopoulos B."/>
            <person name="Lipzen A."/>
            <person name="Chen C."/>
            <person name="Yanf M."/>
            <person name="Daum C."/>
            <person name="Ng V."/>
            <person name="Clum A."/>
            <person name="Steindorff A."/>
            <person name="Ohm R."/>
            <person name="Martin F."/>
            <person name="Silar P."/>
            <person name="Natvig D."/>
            <person name="Lalanne C."/>
            <person name="Gautier V."/>
            <person name="Ament-Velasquez S.L."/>
            <person name="Kruys A."/>
            <person name="Hutchinson M.I."/>
            <person name="Powell A.J."/>
            <person name="Barry K."/>
            <person name="Miller A.N."/>
            <person name="Grigoriev I.V."/>
            <person name="Debuchy R."/>
            <person name="Gladieux P."/>
            <person name="Thoren M.H."/>
            <person name="Johannesson H."/>
        </authorList>
    </citation>
    <scope>NUCLEOTIDE SEQUENCE</scope>
    <source>
        <strain evidence="2">8032-3</strain>
    </source>
</reference>
<dbReference type="InterPro" id="IPR029068">
    <property type="entry name" value="Glyas_Bleomycin-R_OHBP_Dase"/>
</dbReference>
<dbReference type="GeneID" id="85309294"/>
<dbReference type="PANTHER" id="PTHR35006:SF3">
    <property type="entry name" value="GLYOXALASE FAMILY PROTEIN (AFU_ORTHOLOGUE AFUA_3G06020)"/>
    <property type="match status" value="1"/>
</dbReference>
<dbReference type="PANTHER" id="PTHR35006">
    <property type="entry name" value="GLYOXALASE FAMILY PROTEIN (AFU_ORTHOLOGUE AFUA_5G14830)"/>
    <property type="match status" value="1"/>
</dbReference>
<feature type="region of interest" description="Disordered" evidence="1">
    <location>
        <begin position="315"/>
        <end position="509"/>
    </location>
</feature>
<feature type="compositionally biased region" description="Polar residues" evidence="1">
    <location>
        <begin position="375"/>
        <end position="393"/>
    </location>
</feature>
<protein>
    <recommendedName>
        <fullName evidence="4">VOC domain-containing protein</fullName>
    </recommendedName>
</protein>
<dbReference type="Gene3D" id="3.10.180.10">
    <property type="entry name" value="2,3-Dihydroxybiphenyl 1,2-Dioxygenase, domain 1"/>
    <property type="match status" value="1"/>
</dbReference>
<evidence type="ECO:0008006" key="4">
    <source>
        <dbReference type="Google" id="ProtNLM"/>
    </source>
</evidence>
<evidence type="ECO:0000313" key="3">
    <source>
        <dbReference type="Proteomes" id="UP001244011"/>
    </source>
</evidence>
<sequence>MLPFLEVTHLPSSSSFYSAILQPLGLRYLSAEPSSESQSVVPIVTYGTPSPPTPVFQLRQVAAHSIRLSRIVLTAPSTAAVAEFHSFALRANPDLEKPTSAGAREAASTTESRARILDFDGNTMEVAYLPPPDYPTRYGGSTVRKTQSTPTEAARVLDWNYGVATSAPPRASTSACGGPRLTAARRPSNRFAENDPYSRRRSVPTTVSSVYEPTASPRQNSSGLSTGAVVGTLLGVAAGAAFTYSMVKNDQPHRAARQEFDPPAFARRSTFPEPFPDQQGRYVHVERNVEKVRHPSEYPPVVDRRPPPEYIARYSQVGASKSREADDVYDDSRSRHSSRYRPSAAGSVRTRSEASTSRKPLLITDSEHRSFVGSKHSNSPPITRSVVHRSNTYDIGDRESYTSARSQRSASTIRGAPVPPPGAPSSSQLLARSRAGSRVTTTTIKVGGGNSPSPHALSRAGSYVSARNVPLPPSAAGNGWHDWDDDAGSIAPSDSISCVGSRRSGRSYH</sequence>
<comment type="caution">
    <text evidence="2">The sequence shown here is derived from an EMBL/GenBank/DDBJ whole genome shotgun (WGS) entry which is preliminary data.</text>
</comment>
<keyword evidence="3" id="KW-1185">Reference proteome</keyword>
<dbReference type="RefSeq" id="XP_060282585.1">
    <property type="nucleotide sequence ID" value="XM_060426107.1"/>
</dbReference>
<name>A0AAJ0C0B9_9PEZI</name>
<gene>
    <name evidence="2" type="ORF">QBC33DRAFT_515709</name>
</gene>
<evidence type="ECO:0000313" key="2">
    <source>
        <dbReference type="EMBL" id="KAK1766372.1"/>
    </source>
</evidence>
<dbReference type="AlphaFoldDB" id="A0AAJ0C0B9"/>
<evidence type="ECO:0000256" key="1">
    <source>
        <dbReference type="SAM" id="MobiDB-lite"/>
    </source>
</evidence>
<dbReference type="Proteomes" id="UP001244011">
    <property type="component" value="Unassembled WGS sequence"/>
</dbReference>
<feature type="region of interest" description="Disordered" evidence="1">
    <location>
        <begin position="130"/>
        <end position="150"/>
    </location>
</feature>
<feature type="region of interest" description="Disordered" evidence="1">
    <location>
        <begin position="190"/>
        <end position="223"/>
    </location>
</feature>
<feature type="compositionally biased region" description="Basic and acidic residues" evidence="1">
    <location>
        <begin position="321"/>
        <end position="334"/>
    </location>
</feature>
<accession>A0AAJ0C0B9</accession>
<dbReference type="EMBL" id="MU839011">
    <property type="protein sequence ID" value="KAK1766372.1"/>
    <property type="molecule type" value="Genomic_DNA"/>
</dbReference>
<organism evidence="2 3">
    <name type="scientific">Phialemonium atrogriseum</name>
    <dbReference type="NCBI Taxonomy" id="1093897"/>
    <lineage>
        <taxon>Eukaryota</taxon>
        <taxon>Fungi</taxon>
        <taxon>Dikarya</taxon>
        <taxon>Ascomycota</taxon>
        <taxon>Pezizomycotina</taxon>
        <taxon>Sordariomycetes</taxon>
        <taxon>Sordariomycetidae</taxon>
        <taxon>Cephalothecales</taxon>
        <taxon>Cephalothecaceae</taxon>
        <taxon>Phialemonium</taxon>
    </lineage>
</organism>